<name>A0AAU7JJT6_9HYPH</name>
<sequence>MVLALHREVEMSEPRVGVAPLVSVIIPCFNGAPFVQEAVESVLRQSHPRIEIIVIDDGSTDDSWAVIRAYEDRVTAIRQDNRGLPAARNRGLASAKGDYALFLDCDDVIAPDAVEGLAAAAAGRADVLACCTWRSLVSRQGTWVLAERDATFPLPGPDPLESWLSGEWIPICSILWPMSLLHALGGFDERLAINEDGDLMMRALLDGAGLVVAERGESFYRRHEAFRLSISSDVFSKRRVQSGLCVLEKLEAEIRQRGSLPRYRRALGVAYQKLAARTFVFFPDLARDVLKHGEALAGRRPIAPTRIGRVLVRCLGMERKQRVVEALSSLGVMTKGRRAHLALQDLAKRRQDGVV</sequence>
<feature type="domain" description="Glycosyltransferase 2-like" evidence="1">
    <location>
        <begin position="23"/>
        <end position="136"/>
    </location>
</feature>
<evidence type="ECO:0000313" key="2">
    <source>
        <dbReference type="EMBL" id="XBO40239.1"/>
    </source>
</evidence>
<keyword evidence="2" id="KW-0808">Transferase</keyword>
<dbReference type="EC" id="2.4.-.-" evidence="2"/>
<proteinExistence type="predicted"/>
<evidence type="ECO:0000259" key="1">
    <source>
        <dbReference type="Pfam" id="PF00535"/>
    </source>
</evidence>
<reference evidence="2" key="1">
    <citation type="submission" date="2024-05" db="EMBL/GenBank/DDBJ databases">
        <authorList>
            <person name="Kim S."/>
            <person name="Heo J."/>
            <person name="Choi H."/>
            <person name="Choi Y."/>
            <person name="Kwon S.-W."/>
            <person name="Kim Y."/>
        </authorList>
    </citation>
    <scope>NUCLEOTIDE SEQUENCE</scope>
    <source>
        <strain evidence="2">KACC 23698</strain>
    </source>
</reference>
<dbReference type="PANTHER" id="PTHR43685">
    <property type="entry name" value="GLYCOSYLTRANSFERASE"/>
    <property type="match status" value="1"/>
</dbReference>
<keyword evidence="2" id="KW-0328">Glycosyltransferase</keyword>
<dbReference type="AlphaFoldDB" id="A0AAU7JJT6"/>
<dbReference type="GO" id="GO:0016757">
    <property type="term" value="F:glycosyltransferase activity"/>
    <property type="evidence" value="ECO:0007669"/>
    <property type="project" value="UniProtKB-KW"/>
</dbReference>
<dbReference type="Pfam" id="PF00535">
    <property type="entry name" value="Glycos_transf_2"/>
    <property type="match status" value="1"/>
</dbReference>
<dbReference type="EMBL" id="CP157484">
    <property type="protein sequence ID" value="XBO40239.1"/>
    <property type="molecule type" value="Genomic_DNA"/>
</dbReference>
<dbReference type="InterPro" id="IPR001173">
    <property type="entry name" value="Glyco_trans_2-like"/>
</dbReference>
<accession>A0AAU7JJT6</accession>
<organism evidence="2">
    <name type="scientific">Alsobacter sp. KACC 23698</name>
    <dbReference type="NCBI Taxonomy" id="3149229"/>
    <lineage>
        <taxon>Bacteria</taxon>
        <taxon>Pseudomonadati</taxon>
        <taxon>Pseudomonadota</taxon>
        <taxon>Alphaproteobacteria</taxon>
        <taxon>Hyphomicrobiales</taxon>
        <taxon>Alsobacteraceae</taxon>
        <taxon>Alsobacter</taxon>
    </lineage>
</organism>
<dbReference type="Gene3D" id="3.90.550.10">
    <property type="entry name" value="Spore Coat Polysaccharide Biosynthesis Protein SpsA, Chain A"/>
    <property type="match status" value="1"/>
</dbReference>
<dbReference type="RefSeq" id="WP_406857094.1">
    <property type="nucleotide sequence ID" value="NZ_CP157484.1"/>
</dbReference>
<gene>
    <name evidence="2" type="ORF">ABEG18_05515</name>
</gene>
<dbReference type="InterPro" id="IPR050834">
    <property type="entry name" value="Glycosyltransf_2"/>
</dbReference>
<dbReference type="PANTHER" id="PTHR43685:SF11">
    <property type="entry name" value="GLYCOSYLTRANSFERASE TAGX-RELATED"/>
    <property type="match status" value="1"/>
</dbReference>
<dbReference type="InterPro" id="IPR029044">
    <property type="entry name" value="Nucleotide-diphossugar_trans"/>
</dbReference>
<dbReference type="SUPFAM" id="SSF53448">
    <property type="entry name" value="Nucleotide-diphospho-sugar transferases"/>
    <property type="match status" value="1"/>
</dbReference>
<protein>
    <submittedName>
        <fullName evidence="2">Glycosyltransferase</fullName>
        <ecNumber evidence="2">2.4.-.-</ecNumber>
    </submittedName>
</protein>